<evidence type="ECO:0000256" key="4">
    <source>
        <dbReference type="ARBA" id="ARBA00030757"/>
    </source>
</evidence>
<dbReference type="PROSITE" id="PS01279">
    <property type="entry name" value="PCMT"/>
    <property type="match status" value="1"/>
</dbReference>
<reference evidence="5" key="1">
    <citation type="journal article" date="2014" name="Int. J. Syst. Evol. Microbiol.">
        <title>Complete genome sequence of Corynebacterium casei LMG S-19264T (=DSM 44701T), isolated from a smear-ripened cheese.</title>
        <authorList>
            <consortium name="US DOE Joint Genome Institute (JGI-PGF)"/>
            <person name="Walter F."/>
            <person name="Albersmeier A."/>
            <person name="Kalinowski J."/>
            <person name="Ruckert C."/>
        </authorList>
    </citation>
    <scope>NUCLEOTIDE SEQUENCE</scope>
    <source>
        <strain evidence="5">KCTC 32182</strain>
    </source>
</reference>
<protein>
    <recommendedName>
        <fullName evidence="2">Protein-L-isoaspartate O-methyltransferase</fullName>
    </recommendedName>
    <alternativeName>
        <fullName evidence="4">Protein L-isoaspartyl methyltransferase</fullName>
    </alternativeName>
</protein>
<name>A0A918P126_9NEIS</name>
<dbReference type="Pfam" id="PF01135">
    <property type="entry name" value="PCMT"/>
    <property type="match status" value="1"/>
</dbReference>
<evidence type="ECO:0000313" key="5">
    <source>
        <dbReference type="EMBL" id="GGY12486.1"/>
    </source>
</evidence>
<dbReference type="GO" id="GO:0005737">
    <property type="term" value="C:cytoplasm"/>
    <property type="evidence" value="ECO:0007669"/>
    <property type="project" value="TreeGrafter"/>
</dbReference>
<evidence type="ECO:0000256" key="1">
    <source>
        <dbReference type="ARBA" id="ARBA00005369"/>
    </source>
</evidence>
<proteinExistence type="inferred from homology"/>
<dbReference type="EMBL" id="BMYX01000006">
    <property type="protein sequence ID" value="GGY12486.1"/>
    <property type="molecule type" value="Genomic_DNA"/>
</dbReference>
<reference evidence="5" key="2">
    <citation type="submission" date="2020-09" db="EMBL/GenBank/DDBJ databases">
        <authorList>
            <person name="Sun Q."/>
            <person name="Kim S."/>
        </authorList>
    </citation>
    <scope>NUCLEOTIDE SEQUENCE</scope>
    <source>
        <strain evidence="5">KCTC 32182</strain>
    </source>
</reference>
<dbReference type="CDD" id="cd02440">
    <property type="entry name" value="AdoMet_MTases"/>
    <property type="match status" value="1"/>
</dbReference>
<dbReference type="PANTHER" id="PTHR11579:SF18">
    <property type="entry name" value="PROTEIN-L-ISOASPARTATE O-METHYLTRANSFERASE"/>
    <property type="match status" value="1"/>
</dbReference>
<keyword evidence="6" id="KW-1185">Reference proteome</keyword>
<dbReference type="GO" id="GO:0000179">
    <property type="term" value="F:rRNA (adenine-N6,N6-)-dimethyltransferase activity"/>
    <property type="evidence" value="ECO:0007669"/>
    <property type="project" value="InterPro"/>
</dbReference>
<dbReference type="AlphaFoldDB" id="A0A918P126"/>
<dbReference type="GO" id="GO:0004719">
    <property type="term" value="F:protein-L-isoaspartate (D-aspartate) O-methyltransferase activity"/>
    <property type="evidence" value="ECO:0007669"/>
    <property type="project" value="InterPro"/>
</dbReference>
<dbReference type="InterPro" id="IPR029063">
    <property type="entry name" value="SAM-dependent_MTases_sf"/>
</dbReference>
<organism evidence="5 6">
    <name type="scientific">Paludibacterium paludis</name>
    <dbReference type="NCBI Taxonomy" id="1225769"/>
    <lineage>
        <taxon>Bacteria</taxon>
        <taxon>Pseudomonadati</taxon>
        <taxon>Pseudomonadota</taxon>
        <taxon>Betaproteobacteria</taxon>
        <taxon>Neisseriales</taxon>
        <taxon>Chromobacteriaceae</taxon>
        <taxon>Paludibacterium</taxon>
    </lineage>
</organism>
<comment type="caution">
    <text evidence="5">The sequence shown here is derived from an EMBL/GenBank/DDBJ whole genome shotgun (WGS) entry which is preliminary data.</text>
</comment>
<dbReference type="PANTHER" id="PTHR11579">
    <property type="entry name" value="PROTEIN-L-ISOASPARTATE O-METHYLTRANSFERASE"/>
    <property type="match status" value="1"/>
</dbReference>
<gene>
    <name evidence="5" type="primary">pcm</name>
    <name evidence="5" type="ORF">GCM10011289_14590</name>
</gene>
<dbReference type="PROSITE" id="PS01131">
    <property type="entry name" value="RRNA_A_DIMETH"/>
    <property type="match status" value="1"/>
</dbReference>
<dbReference type="SUPFAM" id="SSF53335">
    <property type="entry name" value="S-adenosyl-L-methionine-dependent methyltransferases"/>
    <property type="match status" value="1"/>
</dbReference>
<keyword evidence="3" id="KW-0949">S-adenosyl-L-methionine</keyword>
<comment type="similarity">
    <text evidence="1">Belongs to the methyltransferase superfamily. L-isoaspartyl/D-aspartyl protein methyltransferase family.</text>
</comment>
<dbReference type="InterPro" id="IPR020596">
    <property type="entry name" value="rRNA_Ade_Mease_Trfase_CS"/>
</dbReference>
<dbReference type="RefSeq" id="WP_189532789.1">
    <property type="nucleotide sequence ID" value="NZ_BMYX01000006.1"/>
</dbReference>
<dbReference type="InterPro" id="IPR000682">
    <property type="entry name" value="PCMT"/>
</dbReference>
<evidence type="ECO:0000256" key="3">
    <source>
        <dbReference type="ARBA" id="ARBA00022691"/>
    </source>
</evidence>
<evidence type="ECO:0000256" key="2">
    <source>
        <dbReference type="ARBA" id="ARBA00013346"/>
    </source>
</evidence>
<dbReference type="Proteomes" id="UP000645257">
    <property type="component" value="Unassembled WGS sequence"/>
</dbReference>
<dbReference type="Gene3D" id="3.40.50.150">
    <property type="entry name" value="Vaccinia Virus protein VP39"/>
    <property type="match status" value="1"/>
</dbReference>
<evidence type="ECO:0000313" key="6">
    <source>
        <dbReference type="Proteomes" id="UP000645257"/>
    </source>
</evidence>
<sequence>MDFENARFNMVEQQIRPWDVLDPKVLDLLFHVKREEFVSDDQRLIAFVDTELPLPNGTSMLQPKVEARMVQDLALAAEDRVLEVGAGSGYVTALLANLASEVHALECDPAMADTARKHLKKAGIANAVVHVANGLEGLPSKAPFDAIFVGGSLPVAPLALRDQLAVGGRMVVVIGDEPVMRATLIRRDSETAFSETVLFDTCISRLTGFEAIEPERFSF</sequence>
<accession>A0A918P126</accession>